<organism evidence="1 2">
    <name type="scientific">Thermogymnomonas acidicola</name>
    <dbReference type="NCBI Taxonomy" id="399579"/>
    <lineage>
        <taxon>Archaea</taxon>
        <taxon>Methanobacteriati</taxon>
        <taxon>Thermoplasmatota</taxon>
        <taxon>Thermoplasmata</taxon>
        <taxon>Thermoplasmatales</taxon>
        <taxon>Thermogymnomonas</taxon>
    </lineage>
</organism>
<dbReference type="RefSeq" id="WP_188681018.1">
    <property type="nucleotide sequence ID" value="NZ_BMNY01000001.1"/>
</dbReference>
<accession>A0AA37BRM7</accession>
<evidence type="ECO:0000313" key="1">
    <source>
        <dbReference type="EMBL" id="GGM75081.1"/>
    </source>
</evidence>
<dbReference type="Proteomes" id="UP000632195">
    <property type="component" value="Unassembled WGS sequence"/>
</dbReference>
<reference evidence="1" key="2">
    <citation type="submission" date="2022-09" db="EMBL/GenBank/DDBJ databases">
        <authorList>
            <person name="Sun Q."/>
            <person name="Ohkuma M."/>
        </authorList>
    </citation>
    <scope>NUCLEOTIDE SEQUENCE</scope>
    <source>
        <strain evidence="1">JCM 13583</strain>
    </source>
</reference>
<keyword evidence="2" id="KW-1185">Reference proteome</keyword>
<dbReference type="AlphaFoldDB" id="A0AA37BRM7"/>
<proteinExistence type="predicted"/>
<reference evidence="1" key="1">
    <citation type="journal article" date="2014" name="Int. J. Syst. Evol. Microbiol.">
        <title>Complete genome sequence of Corynebacterium casei LMG S-19264T (=DSM 44701T), isolated from a smear-ripened cheese.</title>
        <authorList>
            <consortium name="US DOE Joint Genome Institute (JGI-PGF)"/>
            <person name="Walter F."/>
            <person name="Albersmeier A."/>
            <person name="Kalinowski J."/>
            <person name="Ruckert C."/>
        </authorList>
    </citation>
    <scope>NUCLEOTIDE SEQUENCE</scope>
    <source>
        <strain evidence="1">JCM 13583</strain>
    </source>
</reference>
<comment type="caution">
    <text evidence="1">The sequence shown here is derived from an EMBL/GenBank/DDBJ whole genome shotgun (WGS) entry which is preliminary data.</text>
</comment>
<dbReference type="EMBL" id="BMNY01000001">
    <property type="protein sequence ID" value="GGM75081.1"/>
    <property type="molecule type" value="Genomic_DNA"/>
</dbReference>
<protein>
    <submittedName>
        <fullName evidence="1">Uncharacterized protein</fullName>
    </submittedName>
</protein>
<sequence length="73" mass="7931">MNFPTGAPVNVSGLIQVKGLANLIYHTIEEYEIKPTNDVSGIIDFNDVPPGSTINNLVEYSLMHLRTGDKSGN</sequence>
<name>A0AA37BRM7_9ARCH</name>
<evidence type="ECO:0000313" key="2">
    <source>
        <dbReference type="Proteomes" id="UP000632195"/>
    </source>
</evidence>
<gene>
    <name evidence="1" type="ORF">GCM10007108_11270</name>
</gene>